<protein>
    <submittedName>
        <fullName evidence="3">Uncharacterized protein</fullName>
    </submittedName>
</protein>
<dbReference type="InParanoid" id="A7S0I5"/>
<accession>A7S0I5</accession>
<proteinExistence type="predicted"/>
<feature type="compositionally biased region" description="Polar residues" evidence="2">
    <location>
        <begin position="17"/>
        <end position="29"/>
    </location>
</feature>
<evidence type="ECO:0000313" key="3">
    <source>
        <dbReference type="EMBL" id="EDO42737.1"/>
    </source>
</evidence>
<feature type="repeat" description="ANK" evidence="1">
    <location>
        <begin position="93"/>
        <end position="119"/>
    </location>
</feature>
<feature type="region of interest" description="Disordered" evidence="2">
    <location>
        <begin position="17"/>
        <end position="46"/>
    </location>
</feature>
<dbReference type="PANTHER" id="PTHR46899:SF3">
    <property type="entry name" value="PROTEIN PHOSPHATASE 1 REGULATORY SUBUNIT 27"/>
    <property type="match status" value="1"/>
</dbReference>
<dbReference type="InterPro" id="IPR053080">
    <property type="entry name" value="PP1_regulatory_subunit_27"/>
</dbReference>
<dbReference type="AlphaFoldDB" id="A7S0I5"/>
<dbReference type="HOGENOM" id="CLU_1770273_0_0_1"/>
<keyword evidence="4" id="KW-1185">Reference proteome</keyword>
<dbReference type="EMBL" id="DS469561">
    <property type="protein sequence ID" value="EDO42737.1"/>
    <property type="molecule type" value="Genomic_DNA"/>
</dbReference>
<dbReference type="PhylomeDB" id="A7S0I5"/>
<dbReference type="PROSITE" id="PS50297">
    <property type="entry name" value="ANK_REP_REGION"/>
    <property type="match status" value="1"/>
</dbReference>
<dbReference type="SUPFAM" id="SSF48403">
    <property type="entry name" value="Ankyrin repeat"/>
    <property type="match status" value="1"/>
</dbReference>
<gene>
    <name evidence="3" type="ORF">NEMVEDRAFT_v1g204906</name>
</gene>
<evidence type="ECO:0000313" key="4">
    <source>
        <dbReference type="Proteomes" id="UP000001593"/>
    </source>
</evidence>
<dbReference type="InterPro" id="IPR002110">
    <property type="entry name" value="Ankyrin_rpt"/>
</dbReference>
<dbReference type="Pfam" id="PF13637">
    <property type="entry name" value="Ank_4"/>
    <property type="match status" value="1"/>
</dbReference>
<reference evidence="3 4" key="1">
    <citation type="journal article" date="2007" name="Science">
        <title>Sea anemone genome reveals ancestral eumetazoan gene repertoire and genomic organization.</title>
        <authorList>
            <person name="Putnam N.H."/>
            <person name="Srivastava M."/>
            <person name="Hellsten U."/>
            <person name="Dirks B."/>
            <person name="Chapman J."/>
            <person name="Salamov A."/>
            <person name="Terry A."/>
            <person name="Shapiro H."/>
            <person name="Lindquist E."/>
            <person name="Kapitonov V.V."/>
            <person name="Jurka J."/>
            <person name="Genikhovich G."/>
            <person name="Grigoriev I.V."/>
            <person name="Lucas S.M."/>
            <person name="Steele R.E."/>
            <person name="Finnerty J.R."/>
            <person name="Technau U."/>
            <person name="Martindale M.Q."/>
            <person name="Rokhsar D.S."/>
        </authorList>
    </citation>
    <scope>NUCLEOTIDE SEQUENCE [LARGE SCALE GENOMIC DNA]</scope>
    <source>
        <strain evidence="4">CH2 X CH6</strain>
    </source>
</reference>
<keyword evidence="1" id="KW-0040">ANK repeat</keyword>
<dbReference type="PANTHER" id="PTHR46899">
    <property type="entry name" value="PROTEIN PHOSPHATASE 1 REGULATORY SUBUNIT 27"/>
    <property type="match status" value="1"/>
</dbReference>
<sequence>MDLLTLKTCNRAQSLPQLEIDTTTHTTKSSQKERPGGNESSSHLKIPDIQLEGETLDIDPDIPEIHLAVLEGNLQRLIELVESGTSVNTPDLEGWPPLHTAIKHQHYDCAQYLIKHGANDYFERQQEEYRKRLHLSSRIVKGRLYSF</sequence>
<organism evidence="3 4">
    <name type="scientific">Nematostella vectensis</name>
    <name type="common">Starlet sea anemone</name>
    <dbReference type="NCBI Taxonomy" id="45351"/>
    <lineage>
        <taxon>Eukaryota</taxon>
        <taxon>Metazoa</taxon>
        <taxon>Cnidaria</taxon>
        <taxon>Anthozoa</taxon>
        <taxon>Hexacorallia</taxon>
        <taxon>Actiniaria</taxon>
        <taxon>Edwardsiidae</taxon>
        <taxon>Nematostella</taxon>
    </lineage>
</organism>
<name>A7S0I5_NEMVE</name>
<dbReference type="Proteomes" id="UP000001593">
    <property type="component" value="Unassembled WGS sequence"/>
</dbReference>
<evidence type="ECO:0000256" key="1">
    <source>
        <dbReference type="PROSITE-ProRule" id="PRU00023"/>
    </source>
</evidence>
<dbReference type="InterPro" id="IPR036770">
    <property type="entry name" value="Ankyrin_rpt-contain_sf"/>
</dbReference>
<dbReference type="Gene3D" id="1.25.40.20">
    <property type="entry name" value="Ankyrin repeat-containing domain"/>
    <property type="match status" value="1"/>
</dbReference>
<dbReference type="PROSITE" id="PS50088">
    <property type="entry name" value="ANK_REPEAT"/>
    <property type="match status" value="1"/>
</dbReference>
<evidence type="ECO:0000256" key="2">
    <source>
        <dbReference type="SAM" id="MobiDB-lite"/>
    </source>
</evidence>
<dbReference type="STRING" id="45351.A7S0I5"/>
<dbReference type="SMART" id="SM00248">
    <property type="entry name" value="ANK"/>
    <property type="match status" value="2"/>
</dbReference>